<evidence type="ECO:0008006" key="3">
    <source>
        <dbReference type="Google" id="ProtNLM"/>
    </source>
</evidence>
<keyword evidence="2" id="KW-1185">Reference proteome</keyword>
<reference evidence="1" key="2">
    <citation type="submission" date="2025-09" db="UniProtKB">
        <authorList>
            <consortium name="Ensembl"/>
        </authorList>
    </citation>
    <scope>IDENTIFICATION</scope>
</reference>
<dbReference type="InterPro" id="IPR010487">
    <property type="entry name" value="NGRN/Rrg9"/>
</dbReference>
<dbReference type="Pfam" id="PF06413">
    <property type="entry name" value="Neugrin"/>
    <property type="match status" value="1"/>
</dbReference>
<dbReference type="PANTHER" id="PTHR13475">
    <property type="entry name" value="NEUGRIN"/>
    <property type="match status" value="1"/>
</dbReference>
<evidence type="ECO:0000313" key="1">
    <source>
        <dbReference type="Ensembl" id="ENSEBUP00000016548.1"/>
    </source>
</evidence>
<proteinExistence type="predicted"/>
<dbReference type="PANTHER" id="PTHR13475:SF3">
    <property type="entry name" value="NEUGRIN"/>
    <property type="match status" value="1"/>
</dbReference>
<dbReference type="AlphaFoldDB" id="A0A8C4QL42"/>
<dbReference type="GO" id="GO:0005634">
    <property type="term" value="C:nucleus"/>
    <property type="evidence" value="ECO:0007669"/>
    <property type="project" value="TreeGrafter"/>
</dbReference>
<organism evidence="1 2">
    <name type="scientific">Eptatretus burgeri</name>
    <name type="common">Inshore hagfish</name>
    <dbReference type="NCBI Taxonomy" id="7764"/>
    <lineage>
        <taxon>Eukaryota</taxon>
        <taxon>Metazoa</taxon>
        <taxon>Chordata</taxon>
        <taxon>Craniata</taxon>
        <taxon>Vertebrata</taxon>
        <taxon>Cyclostomata</taxon>
        <taxon>Myxini</taxon>
        <taxon>Myxiniformes</taxon>
        <taxon>Myxinidae</taxon>
        <taxon>Eptatretinae</taxon>
        <taxon>Eptatretus</taxon>
    </lineage>
</organism>
<evidence type="ECO:0000313" key="2">
    <source>
        <dbReference type="Proteomes" id="UP000694388"/>
    </source>
</evidence>
<protein>
    <recommendedName>
        <fullName evidence="3">Neugrin</fullName>
    </recommendedName>
</protein>
<dbReference type="Proteomes" id="UP000694388">
    <property type="component" value="Unplaced"/>
</dbReference>
<accession>A0A8C4QL42</accession>
<name>A0A8C4QL42_EPTBU</name>
<sequence length="187" mass="21484">MARLLARFSQLVRVGRVVGPCGGLGNGQQRQLFKKGSIQDDQPWGEQEDEVDYTDEELEVKKILRIRRKAMQKARCRRFFSPGSSTRQLTWDEICYLRFLAKEEPQTWTLENLASSFSVSTECVKRVLVSNEVPSEKQQISQDLMVIKEREIMRQMETFGKGIPMWPEWDSCPDSGVATLTLGAHQL</sequence>
<reference evidence="1" key="1">
    <citation type="submission" date="2025-08" db="UniProtKB">
        <authorList>
            <consortium name="Ensembl"/>
        </authorList>
    </citation>
    <scope>IDENTIFICATION</scope>
</reference>
<dbReference type="Ensembl" id="ENSEBUT00000017124.1">
    <property type="protein sequence ID" value="ENSEBUP00000016548.1"/>
    <property type="gene ID" value="ENSEBUG00000010385.1"/>
</dbReference>